<feature type="region of interest" description="Disordered" evidence="1">
    <location>
        <begin position="18"/>
        <end position="44"/>
    </location>
</feature>
<evidence type="ECO:0000313" key="3">
    <source>
        <dbReference type="EMBL" id="MFC4352161.1"/>
    </source>
</evidence>
<protein>
    <submittedName>
        <fullName evidence="3">Uncharacterized protein</fullName>
    </submittedName>
</protein>
<organism evidence="3 4">
    <name type="scientific">Fodinicurvata halophila</name>
    <dbReference type="NCBI Taxonomy" id="1419723"/>
    <lineage>
        <taxon>Bacteria</taxon>
        <taxon>Pseudomonadati</taxon>
        <taxon>Pseudomonadota</taxon>
        <taxon>Alphaproteobacteria</taxon>
        <taxon>Rhodospirillales</taxon>
        <taxon>Rhodovibrionaceae</taxon>
        <taxon>Fodinicurvata</taxon>
    </lineage>
</organism>
<name>A0ABV8ULK2_9PROT</name>
<evidence type="ECO:0000313" key="4">
    <source>
        <dbReference type="Proteomes" id="UP001595799"/>
    </source>
</evidence>
<feature type="compositionally biased region" description="Basic and acidic residues" evidence="1">
    <location>
        <begin position="29"/>
        <end position="44"/>
    </location>
</feature>
<keyword evidence="2" id="KW-1133">Transmembrane helix</keyword>
<sequence length="116" mass="12773">MAEALGVRQEGLALGSLYGKKGHSRKKLKGPERMESNNPFRGEELQGKNSPLFLKRHQVSICLSAGLVATIAILWLIGIHLWTVVAIALFIACPLVVASVLWIERNQNQSQKSGRK</sequence>
<comment type="caution">
    <text evidence="3">The sequence shown here is derived from an EMBL/GenBank/DDBJ whole genome shotgun (WGS) entry which is preliminary data.</text>
</comment>
<keyword evidence="2" id="KW-0472">Membrane</keyword>
<evidence type="ECO:0000256" key="2">
    <source>
        <dbReference type="SAM" id="Phobius"/>
    </source>
</evidence>
<evidence type="ECO:0000256" key="1">
    <source>
        <dbReference type="SAM" id="MobiDB-lite"/>
    </source>
</evidence>
<dbReference type="EMBL" id="JBHSCW010000006">
    <property type="protein sequence ID" value="MFC4352161.1"/>
    <property type="molecule type" value="Genomic_DNA"/>
</dbReference>
<feature type="transmembrane region" description="Helical" evidence="2">
    <location>
        <begin position="59"/>
        <end position="78"/>
    </location>
</feature>
<keyword evidence="4" id="KW-1185">Reference proteome</keyword>
<proteinExistence type="predicted"/>
<feature type="transmembrane region" description="Helical" evidence="2">
    <location>
        <begin position="84"/>
        <end position="103"/>
    </location>
</feature>
<dbReference type="Proteomes" id="UP001595799">
    <property type="component" value="Unassembled WGS sequence"/>
</dbReference>
<dbReference type="RefSeq" id="WP_382422660.1">
    <property type="nucleotide sequence ID" value="NZ_JBHSCW010000006.1"/>
</dbReference>
<gene>
    <name evidence="3" type="ORF">ACFOW6_11490</name>
</gene>
<reference evidence="4" key="1">
    <citation type="journal article" date="2019" name="Int. J. Syst. Evol. Microbiol.">
        <title>The Global Catalogue of Microorganisms (GCM) 10K type strain sequencing project: providing services to taxonomists for standard genome sequencing and annotation.</title>
        <authorList>
            <consortium name="The Broad Institute Genomics Platform"/>
            <consortium name="The Broad Institute Genome Sequencing Center for Infectious Disease"/>
            <person name="Wu L."/>
            <person name="Ma J."/>
        </authorList>
    </citation>
    <scope>NUCLEOTIDE SEQUENCE [LARGE SCALE GENOMIC DNA]</scope>
    <source>
        <strain evidence="4">CECT 8472</strain>
    </source>
</reference>
<accession>A0ABV8ULK2</accession>
<keyword evidence="2" id="KW-0812">Transmembrane</keyword>